<dbReference type="EMBL" id="FNOS01000002">
    <property type="protein sequence ID" value="SDX62623.1"/>
    <property type="molecule type" value="Genomic_DNA"/>
</dbReference>
<name>A0A1H3D837_9BACI</name>
<evidence type="ECO:0000313" key="2">
    <source>
        <dbReference type="Proteomes" id="UP000198647"/>
    </source>
</evidence>
<gene>
    <name evidence="1" type="ORF">SAMN04488081_0868</name>
</gene>
<proteinExistence type="predicted"/>
<evidence type="ECO:0000313" key="1">
    <source>
        <dbReference type="EMBL" id="SDX62623.1"/>
    </source>
</evidence>
<accession>A0A1H3D837</accession>
<keyword evidence="2" id="KW-1185">Reference proteome</keyword>
<organism evidence="1 2">
    <name type="scientific">Salimicrobium album</name>
    <dbReference type="NCBI Taxonomy" id="50717"/>
    <lineage>
        <taxon>Bacteria</taxon>
        <taxon>Bacillati</taxon>
        <taxon>Bacillota</taxon>
        <taxon>Bacilli</taxon>
        <taxon>Bacillales</taxon>
        <taxon>Bacillaceae</taxon>
        <taxon>Salimicrobium</taxon>
    </lineage>
</organism>
<sequence length="52" mass="6084">MKVKVKDIPVRYDGKRYTAGDTLDIKQDYFDDNLFEEVNDGKARAKSKKEDE</sequence>
<comment type="caution">
    <text evidence="1">The sequence shown here is derived from an EMBL/GenBank/DDBJ whole genome shotgun (WGS) entry which is preliminary data.</text>
</comment>
<reference evidence="1 2" key="1">
    <citation type="submission" date="2016-10" db="EMBL/GenBank/DDBJ databases">
        <authorList>
            <person name="Varghese N."/>
            <person name="Submissions S."/>
        </authorList>
    </citation>
    <scope>NUCLEOTIDE SEQUENCE [LARGE SCALE GENOMIC DNA]</scope>
    <source>
        <strain evidence="1 2">DSM 20748</strain>
    </source>
</reference>
<protein>
    <submittedName>
        <fullName evidence="1">Uncharacterized protein</fullName>
    </submittedName>
</protein>
<dbReference type="RefSeq" id="WP_176765405.1">
    <property type="nucleotide sequence ID" value="NZ_FNOS01000002.1"/>
</dbReference>
<dbReference type="Proteomes" id="UP000198647">
    <property type="component" value="Unassembled WGS sequence"/>
</dbReference>